<feature type="region of interest" description="Disordered" evidence="2">
    <location>
        <begin position="1"/>
        <end position="30"/>
    </location>
</feature>
<sequence>MGKRRQGNDAEGGGGGKRKRGGFFSTNTKASLPKCRGFLVSCWSGKEQQAAREAMDVLQEYYEKLSPSTAAQSSAAPSADIVAALESEVAELKQQDGKLFAYHSTGTLLTREVMLAEGAGPVEIVTALAEDVQKAKQSKSRMCIRFIPVEVVCHADLADIKKTAKTLIDQHFPGDESAPSISFAVFYEHRASVKLNRMEVINSIVDEIPQPPHKVNLTTPEKTVIVQLLKSSAALSVVAKHRELMRFNLKELSTTDEEQVKAARESKEKEKGTQAAQTNGTTTTAGEEPRPAGATEVPESKDAGEQEPNADAGIEKADAQDAQKTQAAAEKDSPEDNKAEEEKLDQPVAS</sequence>
<feature type="domain" description="THUMP" evidence="3">
    <location>
        <begin position="131"/>
        <end position="239"/>
    </location>
</feature>
<evidence type="ECO:0000313" key="5">
    <source>
        <dbReference type="Proteomes" id="UP001497392"/>
    </source>
</evidence>
<accession>A0ABP1FZP4</accession>
<dbReference type="Gene3D" id="3.30.2300.10">
    <property type="entry name" value="THUMP superfamily"/>
    <property type="match status" value="1"/>
</dbReference>
<feature type="compositionally biased region" description="Low complexity" evidence="2">
    <location>
        <begin position="273"/>
        <end position="286"/>
    </location>
</feature>
<proteinExistence type="predicted"/>
<dbReference type="SUPFAM" id="SSF143437">
    <property type="entry name" value="THUMP domain-like"/>
    <property type="match status" value="1"/>
</dbReference>
<comment type="caution">
    <text evidence="4">The sequence shown here is derived from an EMBL/GenBank/DDBJ whole genome shotgun (WGS) entry which is preliminary data.</text>
</comment>
<reference evidence="4 5" key="1">
    <citation type="submission" date="2024-06" db="EMBL/GenBank/DDBJ databases">
        <authorList>
            <person name="Kraege A."/>
            <person name="Thomma B."/>
        </authorList>
    </citation>
    <scope>NUCLEOTIDE SEQUENCE [LARGE SCALE GENOMIC DNA]</scope>
</reference>
<dbReference type="PANTHER" id="PTHR13452">
    <property type="entry name" value="THUMP DOMAIN CONTAINING PROTEIN 1-RELATED"/>
    <property type="match status" value="1"/>
</dbReference>
<organism evidence="4 5">
    <name type="scientific">Coccomyxa viridis</name>
    <dbReference type="NCBI Taxonomy" id="1274662"/>
    <lineage>
        <taxon>Eukaryota</taxon>
        <taxon>Viridiplantae</taxon>
        <taxon>Chlorophyta</taxon>
        <taxon>core chlorophytes</taxon>
        <taxon>Trebouxiophyceae</taxon>
        <taxon>Trebouxiophyceae incertae sedis</taxon>
        <taxon>Coccomyxaceae</taxon>
        <taxon>Coccomyxa</taxon>
    </lineage>
</organism>
<dbReference type="PANTHER" id="PTHR13452:SF10">
    <property type="entry name" value="THUMP DOMAIN-CONTAINING PROTEIN 1"/>
    <property type="match status" value="1"/>
</dbReference>
<dbReference type="InterPro" id="IPR040183">
    <property type="entry name" value="THUMPD1-like"/>
</dbReference>
<evidence type="ECO:0000256" key="2">
    <source>
        <dbReference type="SAM" id="MobiDB-lite"/>
    </source>
</evidence>
<evidence type="ECO:0000256" key="1">
    <source>
        <dbReference type="PROSITE-ProRule" id="PRU00529"/>
    </source>
</evidence>
<dbReference type="SMART" id="SM00981">
    <property type="entry name" value="THUMP"/>
    <property type="match status" value="1"/>
</dbReference>
<feature type="compositionally biased region" description="Basic and acidic residues" evidence="2">
    <location>
        <begin position="329"/>
        <end position="350"/>
    </location>
</feature>
<protein>
    <submittedName>
        <fullName evidence="4">G8164 protein</fullName>
    </submittedName>
</protein>
<name>A0ABP1FZP4_9CHLO</name>
<dbReference type="Proteomes" id="UP001497392">
    <property type="component" value="Unassembled WGS sequence"/>
</dbReference>
<evidence type="ECO:0000313" key="4">
    <source>
        <dbReference type="EMBL" id="CAL5225361.1"/>
    </source>
</evidence>
<feature type="compositionally biased region" description="Basic and acidic residues" evidence="2">
    <location>
        <begin position="258"/>
        <end position="272"/>
    </location>
</feature>
<dbReference type="PROSITE" id="PS51165">
    <property type="entry name" value="THUMP"/>
    <property type="match status" value="1"/>
</dbReference>
<gene>
    <name evidence="4" type="primary">g8164</name>
    <name evidence="4" type="ORF">VP750_LOCUS7020</name>
</gene>
<keyword evidence="5" id="KW-1185">Reference proteome</keyword>
<keyword evidence="1" id="KW-0694">RNA-binding</keyword>
<dbReference type="EMBL" id="CAXHTA020000012">
    <property type="protein sequence ID" value="CAL5225361.1"/>
    <property type="molecule type" value="Genomic_DNA"/>
</dbReference>
<evidence type="ECO:0000259" key="3">
    <source>
        <dbReference type="PROSITE" id="PS51165"/>
    </source>
</evidence>
<feature type="region of interest" description="Disordered" evidence="2">
    <location>
        <begin position="254"/>
        <end position="350"/>
    </location>
</feature>
<dbReference type="InterPro" id="IPR004114">
    <property type="entry name" value="THUMP_dom"/>
</dbReference>
<dbReference type="CDD" id="cd11717">
    <property type="entry name" value="THUMP_THUMPD1_like"/>
    <property type="match status" value="1"/>
</dbReference>
<dbReference type="Pfam" id="PF02926">
    <property type="entry name" value="THUMP"/>
    <property type="match status" value="1"/>
</dbReference>